<evidence type="ECO:0000313" key="2">
    <source>
        <dbReference type="EMBL" id="BBI63910.1"/>
    </source>
</evidence>
<dbReference type="Proteomes" id="UP000320231">
    <property type="component" value="Chromosome"/>
</dbReference>
<organism evidence="2 3">
    <name type="scientific">Vreelandella sulfidaeris</name>
    <dbReference type="NCBI Taxonomy" id="115553"/>
    <lineage>
        <taxon>Bacteria</taxon>
        <taxon>Pseudomonadati</taxon>
        <taxon>Pseudomonadota</taxon>
        <taxon>Gammaproteobacteria</taxon>
        <taxon>Oceanospirillales</taxon>
        <taxon>Halomonadaceae</taxon>
        <taxon>Vreelandella</taxon>
    </lineage>
</organism>
<feature type="transmembrane region" description="Helical" evidence="1">
    <location>
        <begin position="6"/>
        <end position="35"/>
    </location>
</feature>
<evidence type="ECO:0000313" key="3">
    <source>
        <dbReference type="Proteomes" id="UP000320231"/>
    </source>
</evidence>
<evidence type="ECO:0000256" key="1">
    <source>
        <dbReference type="SAM" id="Phobius"/>
    </source>
</evidence>
<accession>A0A455UCE8</accession>
<reference evidence="2 3" key="1">
    <citation type="journal article" date="2019" name="Microbiol. Resour. Announc.">
        <title>Complete Genome Sequence of Halomonas sulfidaeris Strain Esulfide1 Isolated from a Metal Sulfide Rock at a Depth of 2,200 Meters, Obtained Using Nanopore Sequencing.</title>
        <authorList>
            <person name="Saito M."/>
            <person name="Nishigata A."/>
            <person name="Galipon J."/>
            <person name="Arakawa K."/>
        </authorList>
    </citation>
    <scope>NUCLEOTIDE SEQUENCE [LARGE SCALE GENOMIC DNA]</scope>
    <source>
        <strain evidence="2 3">ATCC BAA-803</strain>
    </source>
</reference>
<dbReference type="EMBL" id="AP019514">
    <property type="protein sequence ID" value="BBI63910.1"/>
    <property type="molecule type" value="Genomic_DNA"/>
</dbReference>
<name>A0A455UCE8_9GAMM</name>
<gene>
    <name evidence="2" type="ORF">HSBAA_52160</name>
</gene>
<dbReference type="KEGG" id="hsr:HSBAA_52160"/>
<protein>
    <submittedName>
        <fullName evidence="2">Uncharacterized protein</fullName>
    </submittedName>
</protein>
<dbReference type="AlphaFoldDB" id="A0A455UCE8"/>
<keyword evidence="1" id="KW-0472">Membrane</keyword>
<keyword evidence="1" id="KW-0812">Transmembrane</keyword>
<sequence length="80" mass="8614">MTTALILLAGLAMIFINIPIAVALGAVSIVAMLVLQGTNSLLGFPLVLFEGGDQVSADRHSIVRAGRRYHEYRRHLPTAD</sequence>
<proteinExistence type="predicted"/>
<keyword evidence="1" id="KW-1133">Transmembrane helix</keyword>